<proteinExistence type="predicted"/>
<dbReference type="NCBIfam" id="TIGR01509">
    <property type="entry name" value="HAD-SF-IA-v3"/>
    <property type="match status" value="1"/>
</dbReference>
<dbReference type="CDD" id="cd07505">
    <property type="entry name" value="HAD_BPGM-like"/>
    <property type="match status" value="1"/>
</dbReference>
<dbReference type="PANTHER" id="PTHR46193:SF18">
    <property type="entry name" value="HEXITOL PHOSPHATASE B"/>
    <property type="match status" value="1"/>
</dbReference>
<dbReference type="Gene3D" id="1.10.150.240">
    <property type="entry name" value="Putative phosphatase, domain 2"/>
    <property type="match status" value="1"/>
</dbReference>
<protein>
    <recommendedName>
        <fullName evidence="6">Haloacid dehalogenase-like hydrolase domain-containing protein Sgpp</fullName>
    </recommendedName>
</protein>
<dbReference type="PANTHER" id="PTHR46193">
    <property type="entry name" value="6-PHOSPHOGLUCONATE PHOSPHATASE"/>
    <property type="match status" value="1"/>
</dbReference>
<keyword evidence="2" id="KW-0479">Metal-binding</keyword>
<keyword evidence="4" id="KW-0119">Carbohydrate metabolism</keyword>
<dbReference type="GO" id="GO:0046872">
    <property type="term" value="F:metal ion binding"/>
    <property type="evidence" value="ECO:0007669"/>
    <property type="project" value="UniProtKB-KW"/>
</dbReference>
<evidence type="ECO:0008006" key="6">
    <source>
        <dbReference type="Google" id="ProtNLM"/>
    </source>
</evidence>
<dbReference type="InterPro" id="IPR006439">
    <property type="entry name" value="HAD-SF_hydro_IA"/>
</dbReference>
<evidence type="ECO:0000256" key="4">
    <source>
        <dbReference type="ARBA" id="ARBA00023277"/>
    </source>
</evidence>
<dbReference type="Pfam" id="PF13419">
    <property type="entry name" value="HAD_2"/>
    <property type="match status" value="1"/>
</dbReference>
<organism evidence="5">
    <name type="scientific">Fagus sylvatica</name>
    <name type="common">Beechnut</name>
    <dbReference type="NCBI Taxonomy" id="28930"/>
    <lineage>
        <taxon>Eukaryota</taxon>
        <taxon>Viridiplantae</taxon>
        <taxon>Streptophyta</taxon>
        <taxon>Embryophyta</taxon>
        <taxon>Tracheophyta</taxon>
        <taxon>Spermatophyta</taxon>
        <taxon>Magnoliopsida</taxon>
        <taxon>eudicotyledons</taxon>
        <taxon>Gunneridae</taxon>
        <taxon>Pentapetalae</taxon>
        <taxon>rosids</taxon>
        <taxon>fabids</taxon>
        <taxon>Fagales</taxon>
        <taxon>Fagaceae</taxon>
        <taxon>Fagus</taxon>
    </lineage>
</organism>
<dbReference type="GO" id="GO:0003824">
    <property type="term" value="F:catalytic activity"/>
    <property type="evidence" value="ECO:0007669"/>
    <property type="project" value="UniProtKB-ARBA"/>
</dbReference>
<comment type="cofactor">
    <cofactor evidence="1">
        <name>Mg(2+)</name>
        <dbReference type="ChEBI" id="CHEBI:18420"/>
    </cofactor>
</comment>
<evidence type="ECO:0000256" key="1">
    <source>
        <dbReference type="ARBA" id="ARBA00001946"/>
    </source>
</evidence>
<keyword evidence="3" id="KW-0460">Magnesium</keyword>
<reference evidence="5" key="1">
    <citation type="submission" date="2018-02" db="EMBL/GenBank/DDBJ databases">
        <authorList>
            <person name="Cohen D.B."/>
            <person name="Kent A.D."/>
        </authorList>
    </citation>
    <scope>NUCLEOTIDE SEQUENCE</scope>
</reference>
<name>A0A2N9HME2_FAGSY</name>
<dbReference type="SUPFAM" id="SSF56784">
    <property type="entry name" value="HAD-like"/>
    <property type="match status" value="1"/>
</dbReference>
<dbReference type="InterPro" id="IPR023214">
    <property type="entry name" value="HAD_sf"/>
</dbReference>
<dbReference type="InterPro" id="IPR036412">
    <property type="entry name" value="HAD-like_sf"/>
</dbReference>
<dbReference type="Gene3D" id="3.40.50.1000">
    <property type="entry name" value="HAD superfamily/HAD-like"/>
    <property type="match status" value="1"/>
</dbReference>
<dbReference type="AlphaFoldDB" id="A0A2N9HME2"/>
<dbReference type="EMBL" id="OIVN01004079">
    <property type="protein sequence ID" value="SPD15326.1"/>
    <property type="molecule type" value="Genomic_DNA"/>
</dbReference>
<dbReference type="InterPro" id="IPR023198">
    <property type="entry name" value="PGP-like_dom2"/>
</dbReference>
<evidence type="ECO:0000256" key="2">
    <source>
        <dbReference type="ARBA" id="ARBA00022723"/>
    </source>
</evidence>
<accession>A0A2N9HME2</accession>
<dbReference type="InterPro" id="IPR041492">
    <property type="entry name" value="HAD_2"/>
</dbReference>
<dbReference type="InterPro" id="IPR051600">
    <property type="entry name" value="Beta-PGM-like"/>
</dbReference>
<evidence type="ECO:0000313" key="5">
    <source>
        <dbReference type="EMBL" id="SPD15326.1"/>
    </source>
</evidence>
<gene>
    <name evidence="5" type="ORF">FSB_LOCUS43208</name>
</gene>
<evidence type="ECO:0000256" key="3">
    <source>
        <dbReference type="ARBA" id="ARBA00022842"/>
    </source>
</evidence>
<sequence>MLREIGFNGGVPITEEFFSKNISGQHNEDLCRVLLPDWDLPRARKFMEDKEEMFRRLAAAQLEPVKGLHKLCKWTEERGLKRAAVTSAPRSNAELLISNLGLSDFFEILVIGNECERQKPFPDPYLKALQALEVSAKHTFVFEDSVSGVKAGVAAGMPVVGMGLRNPEIFLAEAGASFVISDFDDPKLWTALEELENKEEITTVTT</sequence>